<feature type="region of interest" description="Disordered" evidence="1">
    <location>
        <begin position="380"/>
        <end position="425"/>
    </location>
</feature>
<sequence length="425" mass="46911">MASDDINKGQESIQRTLWPEFQPMTQSNEKHSRQKNLAGDIHQKQHQTNTSSPIKDEREDVFSPSIMQTIDEMKPVDGLRNQDYVDWGRTDEERREAFLADLYEGPYVNIGRPILVPVSRLSRTKLRGTSARTLDDSPVDLPFPRGFRRESLDAFLGPAAPNNATAPSAPIHLGSSPVGEARRSRKAIRLEKNENTGTNSDLNKPSPGAGNHLIFDPSPKNLLALGMKGKTINGAQSRSTMDINKIQGETAPSTPPHPPPGFQQEDGPYGATPDRPRTVKTTPATMCPCNDTKPEESPTLRLQMGRLRITSADGLNSGAAVGSGSFDRYSGRAHSPHPYYFGYPVPRTPTKTKRARGEFEKTTTLSGRDVAREREILARFAAAAKDEDGDGDEEEEGEEGEEDEEDEELTPKASVLNRHMDIDEE</sequence>
<gene>
    <name evidence="2" type="ORF">LY79DRAFT_672447</name>
</gene>
<evidence type="ECO:0000313" key="3">
    <source>
        <dbReference type="Proteomes" id="UP001230504"/>
    </source>
</evidence>
<evidence type="ECO:0000256" key="1">
    <source>
        <dbReference type="SAM" id="MobiDB-lite"/>
    </source>
</evidence>
<organism evidence="2 3">
    <name type="scientific">Colletotrichum navitas</name>
    <dbReference type="NCBI Taxonomy" id="681940"/>
    <lineage>
        <taxon>Eukaryota</taxon>
        <taxon>Fungi</taxon>
        <taxon>Dikarya</taxon>
        <taxon>Ascomycota</taxon>
        <taxon>Pezizomycotina</taxon>
        <taxon>Sordariomycetes</taxon>
        <taxon>Hypocreomycetidae</taxon>
        <taxon>Glomerellales</taxon>
        <taxon>Glomerellaceae</taxon>
        <taxon>Colletotrichum</taxon>
        <taxon>Colletotrichum graminicola species complex</taxon>
    </lineage>
</organism>
<dbReference type="Proteomes" id="UP001230504">
    <property type="component" value="Unassembled WGS sequence"/>
</dbReference>
<dbReference type="RefSeq" id="XP_060410665.1">
    <property type="nucleotide sequence ID" value="XM_060564061.1"/>
</dbReference>
<feature type="compositionally biased region" description="Low complexity" evidence="1">
    <location>
        <begin position="161"/>
        <end position="170"/>
    </location>
</feature>
<dbReference type="EMBL" id="JAHLJV010000065">
    <property type="protein sequence ID" value="KAK1579542.1"/>
    <property type="molecule type" value="Genomic_DNA"/>
</dbReference>
<feature type="compositionally biased region" description="Acidic residues" evidence="1">
    <location>
        <begin position="387"/>
        <end position="408"/>
    </location>
</feature>
<feature type="region of interest" description="Disordered" evidence="1">
    <location>
        <begin position="161"/>
        <end position="215"/>
    </location>
</feature>
<comment type="caution">
    <text evidence="2">The sequence shown here is derived from an EMBL/GenBank/DDBJ whole genome shotgun (WGS) entry which is preliminary data.</text>
</comment>
<evidence type="ECO:0000313" key="2">
    <source>
        <dbReference type="EMBL" id="KAK1579542.1"/>
    </source>
</evidence>
<accession>A0AAD8PT39</accession>
<dbReference type="AlphaFoldDB" id="A0AAD8PT39"/>
<feature type="region of interest" description="Disordered" evidence="1">
    <location>
        <begin position="246"/>
        <end position="298"/>
    </location>
</feature>
<name>A0AAD8PT39_9PEZI</name>
<proteinExistence type="predicted"/>
<dbReference type="GeneID" id="85448301"/>
<feature type="region of interest" description="Disordered" evidence="1">
    <location>
        <begin position="1"/>
        <end position="60"/>
    </location>
</feature>
<protein>
    <submittedName>
        <fullName evidence="2">Uncharacterized protein</fullName>
    </submittedName>
</protein>
<reference evidence="2" key="1">
    <citation type="submission" date="2021-06" db="EMBL/GenBank/DDBJ databases">
        <title>Comparative genomics, transcriptomics and evolutionary studies reveal genomic signatures of adaptation to plant cell wall in hemibiotrophic fungi.</title>
        <authorList>
            <consortium name="DOE Joint Genome Institute"/>
            <person name="Baroncelli R."/>
            <person name="Diaz J.F."/>
            <person name="Benocci T."/>
            <person name="Peng M."/>
            <person name="Battaglia E."/>
            <person name="Haridas S."/>
            <person name="Andreopoulos W."/>
            <person name="Labutti K."/>
            <person name="Pangilinan J."/>
            <person name="Floch G.L."/>
            <person name="Makela M.R."/>
            <person name="Henrissat B."/>
            <person name="Grigoriev I.V."/>
            <person name="Crouch J.A."/>
            <person name="De Vries R.P."/>
            <person name="Sukno S.A."/>
            <person name="Thon M.R."/>
        </authorList>
    </citation>
    <scope>NUCLEOTIDE SEQUENCE</scope>
    <source>
        <strain evidence="2">CBS 125086</strain>
    </source>
</reference>
<keyword evidence="3" id="KW-1185">Reference proteome</keyword>